<name>A0A7X0VI35_9BACL</name>
<keyword evidence="2" id="KW-1185">Reference proteome</keyword>
<gene>
    <name evidence="1" type="ORF">H7C19_29380</name>
</gene>
<sequence>MASIVIDESTLEISNRKSITGEVYFQFGDSSFPDSNWNDFVVVILTWWNKSIKLLETSSVGTAQDFNFMDGPFYVHGVKKDSAQISLHFTRRNKDGLEVIASLDTEIESLKKTIAKASRKVIKEINAKNWVTDDVEELKRQIQ</sequence>
<dbReference type="Proteomes" id="UP000547209">
    <property type="component" value="Unassembled WGS sequence"/>
</dbReference>
<evidence type="ECO:0000313" key="2">
    <source>
        <dbReference type="Proteomes" id="UP000547209"/>
    </source>
</evidence>
<dbReference type="EMBL" id="JACJVP010000055">
    <property type="protein sequence ID" value="MBB6674797.1"/>
    <property type="molecule type" value="Genomic_DNA"/>
</dbReference>
<dbReference type="RefSeq" id="WP_185672659.1">
    <property type="nucleotide sequence ID" value="NZ_JACJVP010000055.1"/>
</dbReference>
<proteinExistence type="predicted"/>
<comment type="caution">
    <text evidence="1">The sequence shown here is derived from an EMBL/GenBank/DDBJ whole genome shotgun (WGS) entry which is preliminary data.</text>
</comment>
<accession>A0A7X0VI35</accession>
<reference evidence="1 2" key="1">
    <citation type="submission" date="2020-08" db="EMBL/GenBank/DDBJ databases">
        <title>Cohnella phylogeny.</title>
        <authorList>
            <person name="Dunlap C."/>
        </authorList>
    </citation>
    <scope>NUCLEOTIDE SEQUENCE [LARGE SCALE GENOMIC DNA]</scope>
    <source>
        <strain evidence="1 2">DSM 28246</strain>
    </source>
</reference>
<evidence type="ECO:0000313" key="1">
    <source>
        <dbReference type="EMBL" id="MBB6674797.1"/>
    </source>
</evidence>
<dbReference type="AlphaFoldDB" id="A0A7X0VI35"/>
<organism evidence="1 2">
    <name type="scientific">Cohnella nanjingensis</name>
    <dbReference type="NCBI Taxonomy" id="1387779"/>
    <lineage>
        <taxon>Bacteria</taxon>
        <taxon>Bacillati</taxon>
        <taxon>Bacillota</taxon>
        <taxon>Bacilli</taxon>
        <taxon>Bacillales</taxon>
        <taxon>Paenibacillaceae</taxon>
        <taxon>Cohnella</taxon>
    </lineage>
</organism>
<protein>
    <submittedName>
        <fullName evidence="1">Uncharacterized protein</fullName>
    </submittedName>
</protein>